<reference evidence="2 3" key="1">
    <citation type="journal article" date="2019" name="Sci. Rep.">
        <title>A high-quality genome of Eragrostis curvula grass provides insights into Poaceae evolution and supports new strategies to enhance forage quality.</title>
        <authorList>
            <person name="Carballo J."/>
            <person name="Santos B.A.C.M."/>
            <person name="Zappacosta D."/>
            <person name="Garbus I."/>
            <person name="Selva J.P."/>
            <person name="Gallo C.A."/>
            <person name="Diaz A."/>
            <person name="Albertini E."/>
            <person name="Caccamo M."/>
            <person name="Echenique V."/>
        </authorList>
    </citation>
    <scope>NUCLEOTIDE SEQUENCE [LARGE SCALE GENOMIC DNA]</scope>
    <source>
        <strain evidence="3">cv. Victoria</strain>
        <tissue evidence="2">Leaf</tissue>
    </source>
</reference>
<feature type="region of interest" description="Disordered" evidence="1">
    <location>
        <begin position="48"/>
        <end position="68"/>
    </location>
</feature>
<protein>
    <submittedName>
        <fullName evidence="2">Uncharacterized protein</fullName>
    </submittedName>
</protein>
<proteinExistence type="predicted"/>
<gene>
    <name evidence="2" type="ORF">EJB05_11978</name>
</gene>
<dbReference type="Proteomes" id="UP000324897">
    <property type="component" value="Chromosome 4"/>
</dbReference>
<dbReference type="Gramene" id="TVU38596">
    <property type="protein sequence ID" value="TVU38596"/>
    <property type="gene ID" value="EJB05_11978"/>
</dbReference>
<name>A0A5J9VSP0_9POAL</name>
<comment type="caution">
    <text evidence="2">The sequence shown here is derived from an EMBL/GenBank/DDBJ whole genome shotgun (WGS) entry which is preliminary data.</text>
</comment>
<evidence type="ECO:0000313" key="3">
    <source>
        <dbReference type="Proteomes" id="UP000324897"/>
    </source>
</evidence>
<evidence type="ECO:0000256" key="1">
    <source>
        <dbReference type="SAM" id="MobiDB-lite"/>
    </source>
</evidence>
<sequence length="99" mass="10956">MCRRNNSRRSSVRTSSMLLRRCIFIMCDPAGLRRPSFSIGSIENGYPGSWPNRSPDPKGVSGSAHTNHKGTPNQILDFWLSPSAFRLLLLDLLPATATP</sequence>
<organism evidence="2 3">
    <name type="scientific">Eragrostis curvula</name>
    <name type="common">weeping love grass</name>
    <dbReference type="NCBI Taxonomy" id="38414"/>
    <lineage>
        <taxon>Eukaryota</taxon>
        <taxon>Viridiplantae</taxon>
        <taxon>Streptophyta</taxon>
        <taxon>Embryophyta</taxon>
        <taxon>Tracheophyta</taxon>
        <taxon>Spermatophyta</taxon>
        <taxon>Magnoliopsida</taxon>
        <taxon>Liliopsida</taxon>
        <taxon>Poales</taxon>
        <taxon>Poaceae</taxon>
        <taxon>PACMAD clade</taxon>
        <taxon>Chloridoideae</taxon>
        <taxon>Eragrostideae</taxon>
        <taxon>Eragrostidinae</taxon>
        <taxon>Eragrostis</taxon>
    </lineage>
</organism>
<dbReference type="EMBL" id="RWGY01000007">
    <property type="protein sequence ID" value="TVU38596.1"/>
    <property type="molecule type" value="Genomic_DNA"/>
</dbReference>
<keyword evidence="3" id="KW-1185">Reference proteome</keyword>
<accession>A0A5J9VSP0</accession>
<dbReference type="AlphaFoldDB" id="A0A5J9VSP0"/>
<feature type="non-terminal residue" evidence="2">
    <location>
        <position position="1"/>
    </location>
</feature>
<evidence type="ECO:0000313" key="2">
    <source>
        <dbReference type="EMBL" id="TVU38596.1"/>
    </source>
</evidence>